<feature type="region of interest" description="Disordered" evidence="5">
    <location>
        <begin position="1"/>
        <end position="45"/>
    </location>
</feature>
<dbReference type="InterPro" id="IPR014001">
    <property type="entry name" value="Helicase_ATP-bd"/>
</dbReference>
<reference evidence="8 9" key="1">
    <citation type="journal article" date="2008" name="Nature">
        <title>The Phaeodactylum genome reveals the evolutionary history of diatom genomes.</title>
        <authorList>
            <person name="Bowler C."/>
            <person name="Allen A.E."/>
            <person name="Badger J.H."/>
            <person name="Grimwood J."/>
            <person name="Jabbari K."/>
            <person name="Kuo A."/>
            <person name="Maheswari U."/>
            <person name="Martens C."/>
            <person name="Maumus F."/>
            <person name="Otillar R.P."/>
            <person name="Rayko E."/>
            <person name="Salamov A."/>
            <person name="Vandepoele K."/>
            <person name="Beszteri B."/>
            <person name="Gruber A."/>
            <person name="Heijde M."/>
            <person name="Katinka M."/>
            <person name="Mock T."/>
            <person name="Valentin K."/>
            <person name="Verret F."/>
            <person name="Berges J.A."/>
            <person name="Brownlee C."/>
            <person name="Cadoret J.P."/>
            <person name="Chiovitti A."/>
            <person name="Choi C.J."/>
            <person name="Coesel S."/>
            <person name="De Martino A."/>
            <person name="Detter J.C."/>
            <person name="Durkin C."/>
            <person name="Falciatore A."/>
            <person name="Fournet J."/>
            <person name="Haruta M."/>
            <person name="Huysman M.J."/>
            <person name="Jenkins B.D."/>
            <person name="Jiroutova K."/>
            <person name="Jorgensen R.E."/>
            <person name="Joubert Y."/>
            <person name="Kaplan A."/>
            <person name="Kroger N."/>
            <person name="Kroth P.G."/>
            <person name="La Roche J."/>
            <person name="Lindquist E."/>
            <person name="Lommer M."/>
            <person name="Martin-Jezequel V."/>
            <person name="Lopez P.J."/>
            <person name="Lucas S."/>
            <person name="Mangogna M."/>
            <person name="McGinnis K."/>
            <person name="Medlin L.K."/>
            <person name="Montsant A."/>
            <person name="Oudot-Le Secq M.P."/>
            <person name="Napoli C."/>
            <person name="Obornik M."/>
            <person name="Parker M.S."/>
            <person name="Petit J.L."/>
            <person name="Porcel B.M."/>
            <person name="Poulsen N."/>
            <person name="Robison M."/>
            <person name="Rychlewski L."/>
            <person name="Rynearson T.A."/>
            <person name="Schmutz J."/>
            <person name="Shapiro H."/>
            <person name="Siaut M."/>
            <person name="Stanley M."/>
            <person name="Sussman M.R."/>
            <person name="Taylor A.R."/>
            <person name="Vardi A."/>
            <person name="von Dassow P."/>
            <person name="Vyverman W."/>
            <person name="Willis A."/>
            <person name="Wyrwicz L.S."/>
            <person name="Rokhsar D.S."/>
            <person name="Weissenbach J."/>
            <person name="Armbrust E.V."/>
            <person name="Green B.R."/>
            <person name="Van de Peer Y."/>
            <person name="Grigoriev I.V."/>
        </authorList>
    </citation>
    <scope>NUCLEOTIDE SEQUENCE [LARGE SCALE GENOMIC DNA]</scope>
    <source>
        <strain evidence="8 9">CCAP 1055/1</strain>
    </source>
</reference>
<gene>
    <name evidence="8" type="ORF">PHATRDRAFT_231</name>
</gene>
<evidence type="ECO:0000256" key="1">
    <source>
        <dbReference type="ARBA" id="ARBA00004123"/>
    </source>
</evidence>
<dbReference type="Gene3D" id="1.10.10.60">
    <property type="entry name" value="Homeodomain-like"/>
    <property type="match status" value="2"/>
</dbReference>
<dbReference type="GO" id="GO:0000785">
    <property type="term" value="C:chromatin"/>
    <property type="evidence" value="ECO:0007669"/>
    <property type="project" value="TreeGrafter"/>
</dbReference>
<dbReference type="Gene3D" id="3.40.50.300">
    <property type="entry name" value="P-loop containing nucleotide triphosphate hydrolases"/>
    <property type="match status" value="1"/>
</dbReference>
<dbReference type="EMBL" id="CM000613">
    <property type="protein sequence ID" value="EEC47587.1"/>
    <property type="molecule type" value="Genomic_DNA"/>
</dbReference>
<dbReference type="CDD" id="cd18793">
    <property type="entry name" value="SF2_C_SNF"/>
    <property type="match status" value="1"/>
</dbReference>
<dbReference type="eggNOG" id="KOG0385">
    <property type="taxonomic scope" value="Eukaryota"/>
</dbReference>
<dbReference type="InterPro" id="IPR001650">
    <property type="entry name" value="Helicase_C-like"/>
</dbReference>
<dbReference type="FunCoup" id="B7G0W1">
    <property type="interactions" value="98"/>
</dbReference>
<dbReference type="GO" id="GO:0003677">
    <property type="term" value="F:DNA binding"/>
    <property type="evidence" value="ECO:0007669"/>
    <property type="project" value="InterPro"/>
</dbReference>
<dbReference type="Pfam" id="PF00271">
    <property type="entry name" value="Helicase_C"/>
    <property type="match status" value="1"/>
</dbReference>
<dbReference type="GO" id="GO:0034728">
    <property type="term" value="P:nucleosome organization"/>
    <property type="evidence" value="ECO:0007669"/>
    <property type="project" value="TreeGrafter"/>
</dbReference>
<organism evidence="8 9">
    <name type="scientific">Phaeodactylum tricornutum (strain CCAP 1055/1)</name>
    <dbReference type="NCBI Taxonomy" id="556484"/>
    <lineage>
        <taxon>Eukaryota</taxon>
        <taxon>Sar</taxon>
        <taxon>Stramenopiles</taxon>
        <taxon>Ochrophyta</taxon>
        <taxon>Bacillariophyta</taxon>
        <taxon>Bacillariophyceae</taxon>
        <taxon>Bacillariophycidae</taxon>
        <taxon>Naviculales</taxon>
        <taxon>Phaeodactylaceae</taxon>
        <taxon>Phaeodactylum</taxon>
    </lineage>
</organism>
<dbReference type="PANTHER" id="PTHR45623:SF49">
    <property type="entry name" value="SWI_SNF-RELATED MATRIX-ASSOCIATED ACTIN-DEPENDENT REGULATOR OF CHROMATIN SUBFAMILY A MEMBER 5"/>
    <property type="match status" value="1"/>
</dbReference>
<keyword evidence="9" id="KW-1185">Reference proteome</keyword>
<dbReference type="PROSITE" id="PS51192">
    <property type="entry name" value="HELICASE_ATP_BIND_1"/>
    <property type="match status" value="1"/>
</dbReference>
<dbReference type="PaxDb" id="2850-Phatr231"/>
<evidence type="ECO:0000259" key="7">
    <source>
        <dbReference type="PROSITE" id="PS51194"/>
    </source>
</evidence>
<comment type="subcellular location">
    <subcellularLocation>
        <location evidence="1">Nucleus</location>
    </subcellularLocation>
</comment>
<accession>B7G0W1</accession>
<dbReference type="SUPFAM" id="SSF52540">
    <property type="entry name" value="P-loop containing nucleoside triphosphate hydrolases"/>
    <property type="match status" value="2"/>
</dbReference>
<dbReference type="InterPro" id="IPR000330">
    <property type="entry name" value="SNF2_N"/>
</dbReference>
<dbReference type="PROSITE" id="PS51194">
    <property type="entry name" value="HELICASE_CTER"/>
    <property type="match status" value="1"/>
</dbReference>
<keyword evidence="3" id="KW-0378">Hydrolase</keyword>
<dbReference type="RefSeq" id="XP_002180935.1">
    <property type="nucleotide sequence ID" value="XM_002180899.1"/>
</dbReference>
<evidence type="ECO:0000313" key="8">
    <source>
        <dbReference type="EMBL" id="EEC47587.1"/>
    </source>
</evidence>
<feature type="compositionally biased region" description="Basic and acidic residues" evidence="5">
    <location>
        <begin position="1"/>
        <end position="29"/>
    </location>
</feature>
<evidence type="ECO:0000256" key="2">
    <source>
        <dbReference type="ARBA" id="ARBA00009687"/>
    </source>
</evidence>
<dbReference type="AlphaFoldDB" id="B7G0W1"/>
<dbReference type="InterPro" id="IPR009057">
    <property type="entry name" value="Homeodomain-like_sf"/>
</dbReference>
<keyword evidence="4" id="KW-0539">Nucleus</keyword>
<feature type="non-terminal residue" evidence="8">
    <location>
        <position position="1"/>
    </location>
</feature>
<dbReference type="GeneID" id="7201612"/>
<dbReference type="KEGG" id="pti:PHATRDRAFT_231"/>
<evidence type="ECO:0000256" key="3">
    <source>
        <dbReference type="ARBA" id="ARBA00022801"/>
    </source>
</evidence>
<dbReference type="GO" id="GO:0005634">
    <property type="term" value="C:nucleus"/>
    <property type="evidence" value="ECO:0007669"/>
    <property type="project" value="UniProtKB-SubCell"/>
</dbReference>
<dbReference type="SUPFAM" id="SSF46689">
    <property type="entry name" value="Homeodomain-like"/>
    <property type="match status" value="1"/>
</dbReference>
<name>B7G0W1_PHATC</name>
<reference evidence="9" key="2">
    <citation type="submission" date="2008-08" db="EMBL/GenBank/DDBJ databases">
        <authorList>
            <consortium name="Diatom Consortium"/>
            <person name="Grigoriev I."/>
            <person name="Grimwood J."/>
            <person name="Kuo A."/>
            <person name="Otillar R.P."/>
            <person name="Salamov A."/>
            <person name="Detter J.C."/>
            <person name="Lindquist E."/>
            <person name="Shapiro H."/>
            <person name="Lucas S."/>
            <person name="Glavina del Rio T."/>
            <person name="Pitluck S."/>
            <person name="Rokhsar D."/>
            <person name="Bowler C."/>
        </authorList>
    </citation>
    <scope>GENOME REANNOTATION</scope>
    <source>
        <strain evidence="9">CCAP 1055/1</strain>
    </source>
</reference>
<dbReference type="GO" id="GO:0003682">
    <property type="term" value="F:chromatin binding"/>
    <property type="evidence" value="ECO:0007669"/>
    <property type="project" value="TreeGrafter"/>
</dbReference>
<dbReference type="GO" id="GO:0016887">
    <property type="term" value="F:ATP hydrolysis activity"/>
    <property type="evidence" value="ECO:0007669"/>
    <property type="project" value="TreeGrafter"/>
</dbReference>
<dbReference type="InterPro" id="IPR015195">
    <property type="entry name" value="SLIDE"/>
</dbReference>
<dbReference type="Gene3D" id="3.40.50.10810">
    <property type="entry name" value="Tandem AAA-ATPase domain"/>
    <property type="match status" value="1"/>
</dbReference>
<dbReference type="SMART" id="SM00490">
    <property type="entry name" value="HELICc"/>
    <property type="match status" value="1"/>
</dbReference>
<sequence>DPEVRAERERVREEQRQETEERRAKKRQAEQALANKHRKLDKEEARKAQARLEYLLQQSSIFAKLQGQRPGDRGRRGKAHHRHGAESNDDSNEEEEADETEVGHVFLTKQPTSIKFGTLKPYQLEALNWMIHLSEKGLNGILADEMGLGKTLQSISVLAYHWEFLRIQGPHLICVPKSTLSNWMNELKRWCPSLRAIKFHGSREEREYMIDNMFHNEAATHDGRRPDRQIMDGSGELIDDNTDTPRPWDVCVTTYEVANAERKTLQKFTWKYLVIDEAHRLKNDASMFSKTVRSFRTSNRLLLTGTPLQNNLHELWALLNFLLPDIFSSADQFDEWFDLEIDDEEAKKNMISQLHKILRPFMLRRLKADVAKGLPPKTETILMVGMSKIQKQLYKKLLLRDLDSITGKVSGKNRTAVLNIVMQLRKCCGHPYLFEGVEDRTLDPLGEHLVENCGKLSMVDKLLKRLKSRGSRVLIFTQMTRVLDILEDFMVMRGYQYCRIDGNTNYDDRESSIDEFNREGTDKFCFLLSTRAGGLGINLQTADTCILYDSDWNPQQDLQAQDRCHRLGQKKPVNVFRLVSENTVEEKIVERAQQKLKLDAMVVQQGRLKDQDKVTKDEIMAAVRFGADTVFRSEESTITDDDIDVILERGAAKTKELAEKIQTRDKGDLLDFRLDGGISAQTFEGVDYSDKDLRDHLRMLAADSMGKRERRPPPTSYNPIIISKKSMVVNNRRIKLPKCLRIPQMEDHHFYNRERLLDLGRLEFETYAALREAGELPPKEFMERKRTLLPDELGQEKLELLAEGFGDWSRSQYYAFVKAAAKYGRDDISGIANELDMPEVEIAAYSKSFWAYGPTELESEWERLVGNIDRGEKKLAKQKKLKSLLAKFVNTFENPRDDMVFANKGTTPFALEQDRALLSAVDKHGYGNWDSVREEIRTDGRLKFQHSTQGMTVQAIGKRCDYRMRQMEKE</sequence>
<dbReference type="Pfam" id="PF00176">
    <property type="entry name" value="SNF2-rel_dom"/>
    <property type="match status" value="1"/>
</dbReference>
<dbReference type="InterPro" id="IPR027417">
    <property type="entry name" value="P-loop_NTPase"/>
</dbReference>
<dbReference type="InterPro" id="IPR038718">
    <property type="entry name" value="SNF2-like_sf"/>
</dbReference>
<dbReference type="FunFam" id="3.40.50.300:FF:000082">
    <property type="entry name" value="ISWI chromatin remodeling complex ATPase ISW1"/>
    <property type="match status" value="1"/>
</dbReference>
<feature type="non-terminal residue" evidence="8">
    <location>
        <position position="970"/>
    </location>
</feature>
<dbReference type="SMART" id="SM00487">
    <property type="entry name" value="DEXDc"/>
    <property type="match status" value="1"/>
</dbReference>
<dbReference type="PANTHER" id="PTHR45623">
    <property type="entry name" value="CHROMODOMAIN-HELICASE-DNA-BINDING PROTEIN 3-RELATED-RELATED"/>
    <property type="match status" value="1"/>
</dbReference>
<feature type="domain" description="Helicase ATP-binding" evidence="6">
    <location>
        <begin position="131"/>
        <end position="325"/>
    </location>
</feature>
<dbReference type="GO" id="GO:0042393">
    <property type="term" value="F:histone binding"/>
    <property type="evidence" value="ECO:0007669"/>
    <property type="project" value="TreeGrafter"/>
</dbReference>
<dbReference type="STRING" id="556484.B7G0W1"/>
<dbReference type="GO" id="GO:0005524">
    <property type="term" value="F:ATP binding"/>
    <property type="evidence" value="ECO:0007669"/>
    <property type="project" value="InterPro"/>
</dbReference>
<proteinExistence type="inferred from homology"/>
<dbReference type="InParanoid" id="B7G0W1"/>
<dbReference type="InterPro" id="IPR049730">
    <property type="entry name" value="SNF2/RAD54-like_C"/>
</dbReference>
<protein>
    <submittedName>
        <fullName evidence="8">Uncharacterized protein</fullName>
    </submittedName>
</protein>
<dbReference type="OrthoDB" id="5857104at2759"/>
<dbReference type="HOGENOM" id="CLU_000315_0_0_1"/>
<dbReference type="Proteomes" id="UP000000759">
    <property type="component" value="Chromosome 10"/>
</dbReference>
<dbReference type="FunFam" id="3.40.50.10810:FF:000101">
    <property type="entry name" value="SWI/SNF-related, matrix-associated, actin-dependent regulator of"/>
    <property type="match status" value="1"/>
</dbReference>
<evidence type="ECO:0000256" key="4">
    <source>
        <dbReference type="ARBA" id="ARBA00023242"/>
    </source>
</evidence>
<comment type="similarity">
    <text evidence="2">Belongs to the SNF2/RAD54 helicase family. ISWI subfamily.</text>
</comment>
<dbReference type="Pfam" id="PF09111">
    <property type="entry name" value="SLIDE"/>
    <property type="match status" value="1"/>
</dbReference>
<feature type="compositionally biased region" description="Acidic residues" evidence="5">
    <location>
        <begin position="87"/>
        <end position="100"/>
    </location>
</feature>
<feature type="region of interest" description="Disordered" evidence="5">
    <location>
        <begin position="63"/>
        <end position="101"/>
    </location>
</feature>
<evidence type="ECO:0000256" key="5">
    <source>
        <dbReference type="SAM" id="MobiDB-lite"/>
    </source>
</evidence>
<dbReference type="GO" id="GO:0140658">
    <property type="term" value="F:ATP-dependent chromatin remodeler activity"/>
    <property type="evidence" value="ECO:0007669"/>
    <property type="project" value="TreeGrafter"/>
</dbReference>
<evidence type="ECO:0000313" key="9">
    <source>
        <dbReference type="Proteomes" id="UP000000759"/>
    </source>
</evidence>
<feature type="domain" description="Helicase C-terminal" evidence="7">
    <location>
        <begin position="458"/>
        <end position="609"/>
    </location>
</feature>
<evidence type="ECO:0000259" key="6">
    <source>
        <dbReference type="PROSITE" id="PS51192"/>
    </source>
</evidence>